<keyword evidence="3" id="KW-1185">Reference proteome</keyword>
<sequence length="93" mass="10275">MSRPSPPHTSSVQNGAHAYAPPPPPPRAQTTPLTLASLRRLQTATSNIDTYLHRDQNFERVPLGLTTQRRCGQEIIREFDERWRIASGGAASA</sequence>
<reference evidence="2 3" key="1">
    <citation type="submission" date="2016-04" db="EMBL/GenBank/DDBJ databases">
        <title>A degradative enzymes factory behind the ericoid mycorrhizal symbiosis.</title>
        <authorList>
            <consortium name="DOE Joint Genome Institute"/>
            <person name="Martino E."/>
            <person name="Morin E."/>
            <person name="Grelet G."/>
            <person name="Kuo A."/>
            <person name="Kohler A."/>
            <person name="Daghino S."/>
            <person name="Barry K."/>
            <person name="Choi C."/>
            <person name="Cichocki N."/>
            <person name="Clum A."/>
            <person name="Copeland A."/>
            <person name="Hainaut M."/>
            <person name="Haridas S."/>
            <person name="Labutti K."/>
            <person name="Lindquist E."/>
            <person name="Lipzen A."/>
            <person name="Khouja H.-R."/>
            <person name="Murat C."/>
            <person name="Ohm R."/>
            <person name="Olson A."/>
            <person name="Spatafora J."/>
            <person name="Veneault-Fourrey C."/>
            <person name="Henrissat B."/>
            <person name="Grigoriev I."/>
            <person name="Martin F."/>
            <person name="Perotto S."/>
        </authorList>
    </citation>
    <scope>NUCLEOTIDE SEQUENCE [LARGE SCALE GENOMIC DNA]</scope>
    <source>
        <strain evidence="2 3">F</strain>
    </source>
</reference>
<protein>
    <submittedName>
        <fullName evidence="2">Uncharacterized protein</fullName>
    </submittedName>
</protein>
<dbReference type="OrthoDB" id="3561474at2759"/>
<evidence type="ECO:0000313" key="2">
    <source>
        <dbReference type="EMBL" id="PMD39109.1"/>
    </source>
</evidence>
<feature type="region of interest" description="Disordered" evidence="1">
    <location>
        <begin position="1"/>
        <end position="31"/>
    </location>
</feature>
<dbReference type="AlphaFoldDB" id="A0A2J6RKU2"/>
<evidence type="ECO:0000313" key="3">
    <source>
        <dbReference type="Proteomes" id="UP000235786"/>
    </source>
</evidence>
<evidence type="ECO:0000256" key="1">
    <source>
        <dbReference type="SAM" id="MobiDB-lite"/>
    </source>
</evidence>
<gene>
    <name evidence="2" type="ORF">L207DRAFT_584494</name>
</gene>
<organism evidence="2 3">
    <name type="scientific">Hyaloscypha variabilis (strain UAMH 11265 / GT02V1 / F)</name>
    <name type="common">Meliniomyces variabilis</name>
    <dbReference type="NCBI Taxonomy" id="1149755"/>
    <lineage>
        <taxon>Eukaryota</taxon>
        <taxon>Fungi</taxon>
        <taxon>Dikarya</taxon>
        <taxon>Ascomycota</taxon>
        <taxon>Pezizomycotina</taxon>
        <taxon>Leotiomycetes</taxon>
        <taxon>Helotiales</taxon>
        <taxon>Hyaloscyphaceae</taxon>
        <taxon>Hyaloscypha</taxon>
        <taxon>Hyaloscypha variabilis</taxon>
    </lineage>
</organism>
<dbReference type="Proteomes" id="UP000235786">
    <property type="component" value="Unassembled WGS sequence"/>
</dbReference>
<name>A0A2J6RKU2_HYAVF</name>
<accession>A0A2J6RKU2</accession>
<proteinExistence type="predicted"/>
<dbReference type="EMBL" id="KZ613947">
    <property type="protein sequence ID" value="PMD39109.1"/>
    <property type="molecule type" value="Genomic_DNA"/>
</dbReference>